<feature type="signal peptide" evidence="1">
    <location>
        <begin position="1"/>
        <end position="19"/>
    </location>
</feature>
<name>A0ABV5JAR5_9BACT</name>
<evidence type="ECO:0000259" key="2">
    <source>
        <dbReference type="Pfam" id="PF17116"/>
    </source>
</evidence>
<evidence type="ECO:0000313" key="4">
    <source>
        <dbReference type="Proteomes" id="UP001589654"/>
    </source>
</evidence>
<accession>A0ABV5JAR5</accession>
<dbReference type="InterPro" id="IPR031345">
    <property type="entry name" value="T9SS_Plug_N"/>
</dbReference>
<comment type="caution">
    <text evidence="3">The sequence shown here is derived from an EMBL/GenBank/DDBJ whole genome shotgun (WGS) entry which is preliminary data.</text>
</comment>
<evidence type="ECO:0000313" key="3">
    <source>
        <dbReference type="EMBL" id="MFB9213230.1"/>
    </source>
</evidence>
<organism evidence="3 4">
    <name type="scientific">Echinicola jeungdonensis</name>
    <dbReference type="NCBI Taxonomy" id="709343"/>
    <lineage>
        <taxon>Bacteria</taxon>
        <taxon>Pseudomonadati</taxon>
        <taxon>Bacteroidota</taxon>
        <taxon>Cytophagia</taxon>
        <taxon>Cytophagales</taxon>
        <taxon>Cyclobacteriaceae</taxon>
        <taxon>Echinicola</taxon>
    </lineage>
</organism>
<feature type="chain" id="PRO_5047537974" evidence="1">
    <location>
        <begin position="20"/>
        <end position="420"/>
    </location>
</feature>
<evidence type="ECO:0000256" key="1">
    <source>
        <dbReference type="SAM" id="SignalP"/>
    </source>
</evidence>
<proteinExistence type="predicted"/>
<dbReference type="RefSeq" id="WP_290248730.1">
    <property type="nucleotide sequence ID" value="NZ_JAUFQT010000001.1"/>
</dbReference>
<dbReference type="Pfam" id="PF17116">
    <property type="entry name" value="T9SS_plug_1st"/>
    <property type="match status" value="1"/>
</dbReference>
<protein>
    <submittedName>
        <fullName evidence="3">DUF5103 domain-containing protein</fullName>
    </submittedName>
</protein>
<feature type="domain" description="Type 9 secretion system plug protein N-terminal" evidence="2">
    <location>
        <begin position="32"/>
        <end position="155"/>
    </location>
</feature>
<keyword evidence="1" id="KW-0732">Signal</keyword>
<reference evidence="3 4" key="1">
    <citation type="submission" date="2024-09" db="EMBL/GenBank/DDBJ databases">
        <authorList>
            <person name="Sun Q."/>
            <person name="Mori K."/>
        </authorList>
    </citation>
    <scope>NUCLEOTIDE SEQUENCE [LARGE SCALE GENOMIC DNA]</scope>
    <source>
        <strain evidence="3 4">CECT 7682</strain>
    </source>
</reference>
<dbReference type="EMBL" id="JBHMEW010000067">
    <property type="protein sequence ID" value="MFB9213230.1"/>
    <property type="molecule type" value="Genomic_DNA"/>
</dbReference>
<dbReference type="Proteomes" id="UP001589654">
    <property type="component" value="Unassembled WGS sequence"/>
</dbReference>
<sequence>MRKLLTLAFLVFYQFVVNGQTVMQNKVFEENIQSVQLYPNTGDFSDQFNPPLIPLGATNLVLEFDDLAYEPDRYAAKMIHCNADWTPSGLKPADYLSRYNEFNLNTYDYSIDTRVPYIHFTFPVPRVSRSGNYILQVYRKQDQEDIIITRKFMVYDLQVQVGAKVVPPNQTEDRREGQQIDVQVNYSNKALQDPMNNVKLVIRQNQCWDNAKVGIQPTFIRENQKLLEYRLFDGSNVFLAGNEFRFVDLRFVRTTGRNVVNIKMEDDIVFAEAGLDRDRSGNGYVEYLDLNGQYAIENRDRANNDLTGEYVLITFNLDAPELSVAPYVFGALSYWGEGSRAEMEFNPNTATYQATLLLKQGWYDYQFALKTSEGWNTKELEGSHFQTENEYDVLVYYRELGSRYDELIGYAALNANKRRF</sequence>
<gene>
    <name evidence="3" type="ORF">ACFFUR_15545</name>
</gene>
<keyword evidence="4" id="KW-1185">Reference proteome</keyword>